<dbReference type="InterPro" id="IPR003679">
    <property type="entry name" value="Amioglycoside_AcTrfase"/>
</dbReference>
<protein>
    <recommendedName>
        <fullName evidence="4">Aminoglycoside N(3)-acetyltransferase</fullName>
        <ecNumber evidence="4">2.3.1.-</ecNumber>
    </recommendedName>
</protein>
<dbReference type="Pfam" id="PF02522">
    <property type="entry name" value="Antibiotic_NAT"/>
    <property type="match status" value="1"/>
</dbReference>
<dbReference type="InterPro" id="IPR028345">
    <property type="entry name" value="Antibiotic_NAT-like"/>
</dbReference>
<keyword evidence="2 4" id="KW-0808">Transferase</keyword>
<evidence type="ECO:0000256" key="2">
    <source>
        <dbReference type="ARBA" id="ARBA00022679"/>
    </source>
</evidence>
<organism evidence="5 6">
    <name type="scientific">Shouchella xiaoxiensis</name>
    <dbReference type="NCBI Taxonomy" id="766895"/>
    <lineage>
        <taxon>Bacteria</taxon>
        <taxon>Bacillati</taxon>
        <taxon>Bacillota</taxon>
        <taxon>Bacilli</taxon>
        <taxon>Bacillales</taxon>
        <taxon>Bacillaceae</taxon>
        <taxon>Shouchella</taxon>
    </lineage>
</organism>
<dbReference type="SUPFAM" id="SSF110710">
    <property type="entry name" value="TTHA0583/YokD-like"/>
    <property type="match status" value="1"/>
</dbReference>
<evidence type="ECO:0000313" key="6">
    <source>
        <dbReference type="Proteomes" id="UP001179280"/>
    </source>
</evidence>
<dbReference type="Proteomes" id="UP001179280">
    <property type="component" value="Unassembled WGS sequence"/>
</dbReference>
<evidence type="ECO:0000256" key="4">
    <source>
        <dbReference type="RuleBase" id="RU365031"/>
    </source>
</evidence>
<proteinExistence type="inferred from homology"/>
<keyword evidence="6" id="KW-1185">Reference proteome</keyword>
<comment type="similarity">
    <text evidence="1 4">Belongs to the antibiotic N-acetyltransferase family.</text>
</comment>
<keyword evidence="4" id="KW-0046">Antibiotic resistance</keyword>
<evidence type="ECO:0000256" key="1">
    <source>
        <dbReference type="ARBA" id="ARBA00006383"/>
    </source>
</evidence>
<dbReference type="RefSeq" id="WP_204464827.1">
    <property type="nucleotide sequence ID" value="NZ_JAFBCV010000002.1"/>
</dbReference>
<accession>A0ABS2SU42</accession>
<dbReference type="PANTHER" id="PTHR11104">
    <property type="entry name" value="AMINOGLYCOSIDE N3-ACETYLTRANSFERASE"/>
    <property type="match status" value="1"/>
</dbReference>
<comment type="caution">
    <text evidence="5">The sequence shown here is derived from an EMBL/GenBank/DDBJ whole genome shotgun (WGS) entry which is preliminary data.</text>
</comment>
<keyword evidence="3 4" id="KW-0012">Acyltransferase</keyword>
<gene>
    <name evidence="5" type="ORF">JOC54_001008</name>
</gene>
<evidence type="ECO:0000313" key="5">
    <source>
        <dbReference type="EMBL" id="MBM7837777.1"/>
    </source>
</evidence>
<evidence type="ECO:0000256" key="3">
    <source>
        <dbReference type="ARBA" id="ARBA00023315"/>
    </source>
</evidence>
<dbReference type="GO" id="GO:0046353">
    <property type="term" value="F:aminoglycoside 3-N-acetyltransferase activity"/>
    <property type="evidence" value="ECO:0007669"/>
    <property type="project" value="UniProtKB-EC"/>
</dbReference>
<sequence>MNPENQNNQLQTRETIARDLEALGLKKGMLVLVHSSLKSLGWVCGGQLAVIQALQDVVTEAGTIIMPTHSADLTDPAEWCNPPVPDEWVPEIIAQMPAYDQERTPTMAMGAIPEAFRTYPDVKRSNHPIHSFAVWGKDQAIIAQNHSLNNGLGEESPIGYVYANGGYVLMLGTGYETNTSMHYAEHFVPEIKQIKQKSPIIENGARIWKEYSEPAYDETHFASIGALYEKEYDVTTGLVGQATARLVNQTELVDFTKRKLIEKAAMTIK</sequence>
<dbReference type="PANTHER" id="PTHR11104:SF0">
    <property type="entry name" value="SPBETA PROPHAGE-DERIVED AMINOGLYCOSIDE N(3')-ACETYLTRANSFERASE-LIKE PROTEIN YOKD"/>
    <property type="match status" value="1"/>
</dbReference>
<dbReference type="EC" id="2.3.1.-" evidence="4"/>
<name>A0ABS2SU42_9BACI</name>
<reference evidence="5" key="1">
    <citation type="submission" date="2021-01" db="EMBL/GenBank/DDBJ databases">
        <title>Genomic Encyclopedia of Type Strains, Phase IV (KMG-IV): sequencing the most valuable type-strain genomes for metagenomic binning, comparative biology and taxonomic classification.</title>
        <authorList>
            <person name="Goeker M."/>
        </authorList>
    </citation>
    <scope>NUCLEOTIDE SEQUENCE</scope>
    <source>
        <strain evidence="5">DSM 21943</strain>
    </source>
</reference>
<comment type="catalytic activity">
    <reaction evidence="4">
        <text>a 2-deoxystreptamine antibiotic + acetyl-CoA = an N(3)-acetyl-2-deoxystreptamine antibiotic + CoA + H(+)</text>
        <dbReference type="Rhea" id="RHEA:12665"/>
        <dbReference type="ChEBI" id="CHEBI:15378"/>
        <dbReference type="ChEBI" id="CHEBI:57287"/>
        <dbReference type="ChEBI" id="CHEBI:57288"/>
        <dbReference type="ChEBI" id="CHEBI:57921"/>
        <dbReference type="ChEBI" id="CHEBI:77452"/>
        <dbReference type="EC" id="2.3.1.81"/>
    </reaction>
</comment>
<dbReference type="EMBL" id="JAFBCV010000002">
    <property type="protein sequence ID" value="MBM7837777.1"/>
    <property type="molecule type" value="Genomic_DNA"/>
</dbReference>